<feature type="transmembrane region" description="Helical" evidence="16">
    <location>
        <begin position="191"/>
        <end position="211"/>
    </location>
</feature>
<reference evidence="20" key="1">
    <citation type="submission" date="2018-03" db="EMBL/GenBank/DDBJ databases">
        <title>A comparative analysis of the Nautiliaceae.</title>
        <authorList>
            <person name="Grosche A."/>
            <person name="Smedile F."/>
            <person name="Vetriani C."/>
        </authorList>
    </citation>
    <scope>NUCLEOTIDE SEQUENCE [LARGE SCALE GENOMIC DNA]</scope>
    <source>
        <strain evidence="20">TB6</strain>
    </source>
</reference>
<sequence>MQKVDHKIFIIVAVLMLAGAVFSFTLPVFLEMRRHLSEYHFLGRYILFGSVGFLIMILLANLNPDKWFNKIGWIIFVISGILVLVLPFLPESIAPIINGAKRWIKIGPFKFSPVEFFKIGVIFFLSWSFTRKIQKTRNLKEDIKQFLPHLIFLGLFWILIVFMLSDLGQVFVMISLFILMLLAAGGKLKTFGVMVLAAVSIIVPAILFAPYRFKRIKDWLYTASSNFLPQPIVDGSSANYGQVIQSMNAIHHGGIFGTGLGNGIFKLGFLSDVHTDFVLAGIAEETGIIGIGLITFLIGYLIYRIFKIAFRSEKKEYQLFALGVGSLIAIQFIINGLGVTSLIPIKGLTVPFLSYGGSSLMALCTAIGMVLMISKRAKYIKE</sequence>
<dbReference type="EC" id="2.4.99.28" evidence="14"/>
<dbReference type="AlphaFoldDB" id="A0AAJ4RBR9"/>
<protein>
    <recommendedName>
        <fullName evidence="12">Probable peptidoglycan glycosyltransferase FtsW</fullName>
        <ecNumber evidence="14">2.4.99.28</ecNumber>
    </recommendedName>
    <alternativeName>
        <fullName evidence="13">Cell division protein FtsW</fullName>
    </alternativeName>
    <alternativeName>
        <fullName evidence="10">Cell wall polymerase</fullName>
    </alternativeName>
    <alternativeName>
        <fullName evidence="9">Peptidoglycan polymerase</fullName>
    </alternativeName>
</protein>
<dbReference type="InterPro" id="IPR001182">
    <property type="entry name" value="FtsW/RodA"/>
</dbReference>
<evidence type="ECO:0000256" key="11">
    <source>
        <dbReference type="ARBA" id="ARBA00038053"/>
    </source>
</evidence>
<evidence type="ECO:0000256" key="15">
    <source>
        <dbReference type="ARBA" id="ARBA00049902"/>
    </source>
</evidence>
<keyword evidence="4 16" id="KW-0812">Transmembrane</keyword>
<reference evidence="17" key="3">
    <citation type="submission" date="2019-06" db="EMBL/GenBank/DDBJ databases">
        <title>A comparative analysis of the Nautiliaceae.</title>
        <authorList>
            <person name="Grosche A."/>
            <person name="Smedile F."/>
            <person name="Vetriani C."/>
        </authorList>
    </citation>
    <scope>NUCLEOTIDE SEQUENCE</scope>
    <source>
        <strain evidence="17">TB6</strain>
    </source>
</reference>
<dbReference type="Proteomes" id="UP000272781">
    <property type="component" value="Unassembled WGS sequence"/>
</dbReference>
<reference evidence="18 19" key="2">
    <citation type="submission" date="2018-11" db="EMBL/GenBank/DDBJ databases">
        <title>Genomic Encyclopedia of Type Strains, Phase IV (KMG-IV): sequencing the most valuable type-strain genomes for metagenomic binning, comparative biology and taxonomic classification.</title>
        <authorList>
            <person name="Goeker M."/>
        </authorList>
    </citation>
    <scope>NUCLEOTIDE SEQUENCE [LARGE SCALE GENOMIC DNA]</scope>
    <source>
        <strain evidence="18 19">DSM 27783</strain>
    </source>
</reference>
<feature type="transmembrane region" description="Helical" evidence="16">
    <location>
        <begin position="71"/>
        <end position="90"/>
    </location>
</feature>
<keyword evidence="5" id="KW-0133">Cell shape</keyword>
<feature type="transmembrane region" description="Helical" evidence="16">
    <location>
        <begin position="42"/>
        <end position="59"/>
    </location>
</feature>
<comment type="subcellular location">
    <subcellularLocation>
        <location evidence="1">Membrane</location>
        <topology evidence="1">Multi-pass membrane protein</topology>
    </subcellularLocation>
</comment>
<evidence type="ECO:0000256" key="8">
    <source>
        <dbReference type="ARBA" id="ARBA00023136"/>
    </source>
</evidence>
<evidence type="ECO:0000256" key="6">
    <source>
        <dbReference type="ARBA" id="ARBA00022984"/>
    </source>
</evidence>
<dbReference type="GO" id="GO:0051301">
    <property type="term" value="P:cell division"/>
    <property type="evidence" value="ECO:0007669"/>
    <property type="project" value="UniProtKB-KW"/>
</dbReference>
<accession>A0AAJ4RBR9</accession>
<dbReference type="PANTHER" id="PTHR30474">
    <property type="entry name" value="CELL CYCLE PROTEIN"/>
    <property type="match status" value="1"/>
</dbReference>
<dbReference type="GO" id="GO:0008360">
    <property type="term" value="P:regulation of cell shape"/>
    <property type="evidence" value="ECO:0007669"/>
    <property type="project" value="UniProtKB-KW"/>
</dbReference>
<feature type="transmembrane region" description="Helical" evidence="16">
    <location>
        <begin position="352"/>
        <end position="373"/>
    </location>
</feature>
<feature type="transmembrane region" description="Helical" evidence="16">
    <location>
        <begin position="111"/>
        <end position="130"/>
    </location>
</feature>
<keyword evidence="3" id="KW-0808">Transferase</keyword>
<dbReference type="GO" id="GO:0005886">
    <property type="term" value="C:plasma membrane"/>
    <property type="evidence" value="ECO:0007669"/>
    <property type="project" value="TreeGrafter"/>
</dbReference>
<proteinExistence type="inferred from homology"/>
<keyword evidence="18" id="KW-0131">Cell cycle</keyword>
<evidence type="ECO:0000256" key="7">
    <source>
        <dbReference type="ARBA" id="ARBA00022989"/>
    </source>
</evidence>
<dbReference type="Proteomes" id="UP000298805">
    <property type="component" value="Chromosome"/>
</dbReference>
<evidence type="ECO:0000256" key="16">
    <source>
        <dbReference type="SAM" id="Phobius"/>
    </source>
</evidence>
<dbReference type="RefSeq" id="WP_123352986.1">
    <property type="nucleotide sequence ID" value="NZ_RJVK01000004.1"/>
</dbReference>
<evidence type="ECO:0000256" key="12">
    <source>
        <dbReference type="ARBA" id="ARBA00041185"/>
    </source>
</evidence>
<organism evidence="18 19">
    <name type="scientific">Caminibacter pacificus</name>
    <dbReference type="NCBI Taxonomy" id="1424653"/>
    <lineage>
        <taxon>Bacteria</taxon>
        <taxon>Pseudomonadati</taxon>
        <taxon>Campylobacterota</taxon>
        <taxon>Epsilonproteobacteria</taxon>
        <taxon>Nautiliales</taxon>
        <taxon>Nautiliaceae</taxon>
        <taxon>Caminibacter</taxon>
    </lineage>
</organism>
<dbReference type="GO" id="GO:0032153">
    <property type="term" value="C:cell division site"/>
    <property type="evidence" value="ECO:0007669"/>
    <property type="project" value="TreeGrafter"/>
</dbReference>
<evidence type="ECO:0000256" key="2">
    <source>
        <dbReference type="ARBA" id="ARBA00022676"/>
    </source>
</evidence>
<dbReference type="GO" id="GO:0015648">
    <property type="term" value="F:lipid-linked peptidoglycan transporter activity"/>
    <property type="evidence" value="ECO:0007669"/>
    <property type="project" value="TreeGrafter"/>
</dbReference>
<evidence type="ECO:0000313" key="20">
    <source>
        <dbReference type="Proteomes" id="UP000298805"/>
    </source>
</evidence>
<evidence type="ECO:0000256" key="1">
    <source>
        <dbReference type="ARBA" id="ARBA00004141"/>
    </source>
</evidence>
<evidence type="ECO:0000256" key="13">
    <source>
        <dbReference type="ARBA" id="ARBA00041418"/>
    </source>
</evidence>
<evidence type="ECO:0000256" key="3">
    <source>
        <dbReference type="ARBA" id="ARBA00022679"/>
    </source>
</evidence>
<dbReference type="EMBL" id="RJVK01000004">
    <property type="protein sequence ID" value="ROR39107.1"/>
    <property type="molecule type" value="Genomic_DNA"/>
</dbReference>
<evidence type="ECO:0000256" key="10">
    <source>
        <dbReference type="ARBA" id="ARBA00033270"/>
    </source>
</evidence>
<dbReference type="GO" id="GO:0008955">
    <property type="term" value="F:peptidoglycan glycosyltransferase activity"/>
    <property type="evidence" value="ECO:0007669"/>
    <property type="project" value="UniProtKB-EC"/>
</dbReference>
<comment type="similarity">
    <text evidence="11">Belongs to the SEDS family. FtsW subfamily.</text>
</comment>
<evidence type="ECO:0000256" key="5">
    <source>
        <dbReference type="ARBA" id="ARBA00022960"/>
    </source>
</evidence>
<keyword evidence="18" id="KW-0132">Cell division</keyword>
<keyword evidence="7 16" id="KW-1133">Transmembrane helix</keyword>
<dbReference type="Pfam" id="PF01098">
    <property type="entry name" value="FTSW_RODA_SPOVE"/>
    <property type="match status" value="1"/>
</dbReference>
<name>A0AAJ4RBR9_9BACT</name>
<feature type="transmembrane region" description="Helical" evidence="16">
    <location>
        <begin position="318"/>
        <end position="340"/>
    </location>
</feature>
<dbReference type="GO" id="GO:0009252">
    <property type="term" value="P:peptidoglycan biosynthetic process"/>
    <property type="evidence" value="ECO:0007669"/>
    <property type="project" value="UniProtKB-KW"/>
</dbReference>
<feature type="transmembrane region" description="Helical" evidence="16">
    <location>
        <begin position="287"/>
        <end position="306"/>
    </location>
</feature>
<evidence type="ECO:0000256" key="9">
    <source>
        <dbReference type="ARBA" id="ARBA00032370"/>
    </source>
</evidence>
<keyword evidence="8 16" id="KW-0472">Membrane</keyword>
<feature type="transmembrane region" description="Helical" evidence="16">
    <location>
        <begin position="6"/>
        <end position="30"/>
    </location>
</feature>
<evidence type="ECO:0000313" key="19">
    <source>
        <dbReference type="Proteomes" id="UP000272781"/>
    </source>
</evidence>
<keyword evidence="2" id="KW-0328">Glycosyltransferase</keyword>
<keyword evidence="20" id="KW-1185">Reference proteome</keyword>
<evidence type="ECO:0000313" key="17">
    <source>
        <dbReference type="EMBL" id="QCI29074.1"/>
    </source>
</evidence>
<dbReference type="EMBL" id="CP027432">
    <property type="protein sequence ID" value="QCI29074.1"/>
    <property type="molecule type" value="Genomic_DNA"/>
</dbReference>
<comment type="catalytic activity">
    <reaction evidence="15">
        <text>[GlcNAc-(1-&gt;4)-Mur2Ac(oyl-L-Ala-gamma-D-Glu-L-Lys-D-Ala-D-Ala)](n)-di-trans,octa-cis-undecaprenyl diphosphate + beta-D-GlcNAc-(1-&gt;4)-Mur2Ac(oyl-L-Ala-gamma-D-Glu-L-Lys-D-Ala-D-Ala)-di-trans,octa-cis-undecaprenyl diphosphate = [GlcNAc-(1-&gt;4)-Mur2Ac(oyl-L-Ala-gamma-D-Glu-L-Lys-D-Ala-D-Ala)](n+1)-di-trans,octa-cis-undecaprenyl diphosphate + di-trans,octa-cis-undecaprenyl diphosphate + H(+)</text>
        <dbReference type="Rhea" id="RHEA:23708"/>
        <dbReference type="Rhea" id="RHEA-COMP:9602"/>
        <dbReference type="Rhea" id="RHEA-COMP:9603"/>
        <dbReference type="ChEBI" id="CHEBI:15378"/>
        <dbReference type="ChEBI" id="CHEBI:58405"/>
        <dbReference type="ChEBI" id="CHEBI:60033"/>
        <dbReference type="ChEBI" id="CHEBI:78435"/>
        <dbReference type="EC" id="2.4.99.28"/>
    </reaction>
</comment>
<evidence type="ECO:0000313" key="18">
    <source>
        <dbReference type="EMBL" id="ROR39107.1"/>
    </source>
</evidence>
<evidence type="ECO:0000256" key="4">
    <source>
        <dbReference type="ARBA" id="ARBA00022692"/>
    </source>
</evidence>
<gene>
    <name evidence="17" type="ORF">C6V80_08910</name>
    <name evidence="18" type="ORF">EDC58_1605</name>
</gene>
<evidence type="ECO:0000256" key="14">
    <source>
        <dbReference type="ARBA" id="ARBA00044770"/>
    </source>
</evidence>
<feature type="transmembrane region" description="Helical" evidence="16">
    <location>
        <begin position="150"/>
        <end position="179"/>
    </location>
</feature>
<dbReference type="PANTHER" id="PTHR30474:SF2">
    <property type="entry name" value="PEPTIDOGLYCAN GLYCOSYLTRANSFERASE FTSW-RELATED"/>
    <property type="match status" value="1"/>
</dbReference>
<keyword evidence="6" id="KW-0573">Peptidoglycan synthesis</keyword>